<keyword evidence="3" id="KW-1185">Reference proteome</keyword>
<feature type="compositionally biased region" description="Polar residues" evidence="1">
    <location>
        <begin position="8"/>
        <end position="29"/>
    </location>
</feature>
<evidence type="ECO:0000313" key="3">
    <source>
        <dbReference type="Proteomes" id="UP000187609"/>
    </source>
</evidence>
<dbReference type="AlphaFoldDB" id="A0A314KX78"/>
<proteinExistence type="predicted"/>
<dbReference type="STRING" id="49451.A0A314KX78"/>
<feature type="compositionally biased region" description="Acidic residues" evidence="1">
    <location>
        <begin position="73"/>
        <end position="82"/>
    </location>
</feature>
<name>A0A314KX78_NICAT</name>
<evidence type="ECO:0000313" key="2">
    <source>
        <dbReference type="EMBL" id="OIT34048.1"/>
    </source>
</evidence>
<evidence type="ECO:0000256" key="1">
    <source>
        <dbReference type="SAM" id="MobiDB-lite"/>
    </source>
</evidence>
<sequence>MEGYTKIKGTNTSNNKSRSTDFSDLQSFPQPHKTSENLSPNHTTVDEVQIKNIDLESISKNQHSKSHETHDENENENEDSIANDEKMKGNNSIPAGVKLSRAYSVSAAASANRFKLERQGSRRSTTSTSFQSVKRVFSMRRSSSVSEKYCRIHDQGFTISSPVLDDVAEANEGMEIKKKKSGSGRILKACKRLFGI</sequence>
<gene>
    <name evidence="2" type="ORF">A4A49_16324</name>
</gene>
<dbReference type="Proteomes" id="UP000187609">
    <property type="component" value="Unassembled WGS sequence"/>
</dbReference>
<feature type="region of interest" description="Disordered" evidence="1">
    <location>
        <begin position="1"/>
        <end position="93"/>
    </location>
</feature>
<dbReference type="Gramene" id="OIT34048">
    <property type="protein sequence ID" value="OIT34048"/>
    <property type="gene ID" value="A4A49_16324"/>
</dbReference>
<comment type="caution">
    <text evidence="2">The sequence shown here is derived from an EMBL/GenBank/DDBJ whole genome shotgun (WGS) entry which is preliminary data.</text>
</comment>
<dbReference type="PANTHER" id="PTHR38386">
    <property type="entry name" value="OS05G0426900 PROTEIN"/>
    <property type="match status" value="1"/>
</dbReference>
<dbReference type="EMBL" id="MJEQ01000780">
    <property type="protein sequence ID" value="OIT34048.1"/>
    <property type="molecule type" value="Genomic_DNA"/>
</dbReference>
<dbReference type="PANTHER" id="PTHR38386:SF6">
    <property type="entry name" value="OS05G0426900 PROTEIN"/>
    <property type="match status" value="1"/>
</dbReference>
<protein>
    <submittedName>
        <fullName evidence="2">Uncharacterized protein</fullName>
    </submittedName>
</protein>
<organism evidence="2 3">
    <name type="scientific">Nicotiana attenuata</name>
    <name type="common">Coyote tobacco</name>
    <dbReference type="NCBI Taxonomy" id="49451"/>
    <lineage>
        <taxon>Eukaryota</taxon>
        <taxon>Viridiplantae</taxon>
        <taxon>Streptophyta</taxon>
        <taxon>Embryophyta</taxon>
        <taxon>Tracheophyta</taxon>
        <taxon>Spermatophyta</taxon>
        <taxon>Magnoliopsida</taxon>
        <taxon>eudicotyledons</taxon>
        <taxon>Gunneridae</taxon>
        <taxon>Pentapetalae</taxon>
        <taxon>asterids</taxon>
        <taxon>lamiids</taxon>
        <taxon>Solanales</taxon>
        <taxon>Solanaceae</taxon>
        <taxon>Nicotianoideae</taxon>
        <taxon>Nicotianeae</taxon>
        <taxon>Nicotiana</taxon>
    </lineage>
</organism>
<accession>A0A314KX78</accession>
<reference evidence="2" key="1">
    <citation type="submission" date="2016-11" db="EMBL/GenBank/DDBJ databases">
        <title>The genome of Nicotiana attenuata.</title>
        <authorList>
            <person name="Xu S."/>
            <person name="Brockmoeller T."/>
            <person name="Gaquerel E."/>
            <person name="Navarro A."/>
            <person name="Kuhl H."/>
            <person name="Gase K."/>
            <person name="Ling Z."/>
            <person name="Zhou W."/>
            <person name="Kreitzer C."/>
            <person name="Stanke M."/>
            <person name="Tang H."/>
            <person name="Lyons E."/>
            <person name="Pandey P."/>
            <person name="Pandey S.P."/>
            <person name="Timmermann B."/>
            <person name="Baldwin I.T."/>
        </authorList>
    </citation>
    <scope>NUCLEOTIDE SEQUENCE [LARGE SCALE GENOMIC DNA]</scope>
    <source>
        <strain evidence="2">UT</strain>
    </source>
</reference>